<dbReference type="VEuPathDB" id="FungiDB:BO71DRAFT_7340"/>
<dbReference type="OrthoDB" id="4490648at2759"/>
<name>A0A319DY41_9EURO</name>
<dbReference type="AlphaFoldDB" id="A0A319DY41"/>
<keyword evidence="3" id="KW-1185">Reference proteome</keyword>
<sequence length="113" mass="12007">MRLPSTLLTLTTTLLLVPTATPAPVPLHHAARSLSSILNINWSQTNALKALNEVMSQLPLDVDIWALNRTEGVVGVNVDLDVGEMAALGLVSLGSERARNARINMNVTVTGLA</sequence>
<dbReference type="Proteomes" id="UP000247810">
    <property type="component" value="Unassembled WGS sequence"/>
</dbReference>
<protein>
    <submittedName>
        <fullName evidence="2">Uncharacterized protein</fullName>
    </submittedName>
</protein>
<gene>
    <name evidence="2" type="ORF">BO71DRAFT_7340</name>
</gene>
<keyword evidence="1" id="KW-0732">Signal</keyword>
<proteinExistence type="predicted"/>
<reference evidence="2 3" key="1">
    <citation type="submission" date="2018-02" db="EMBL/GenBank/DDBJ databases">
        <title>The genomes of Aspergillus section Nigri reveals drivers in fungal speciation.</title>
        <authorList>
            <consortium name="DOE Joint Genome Institute"/>
            <person name="Vesth T.C."/>
            <person name="Nybo J."/>
            <person name="Theobald S."/>
            <person name="Brandl J."/>
            <person name="Frisvad J.C."/>
            <person name="Nielsen K.F."/>
            <person name="Lyhne E.K."/>
            <person name="Kogle M.E."/>
            <person name="Kuo A."/>
            <person name="Riley R."/>
            <person name="Clum A."/>
            <person name="Nolan M."/>
            <person name="Lipzen A."/>
            <person name="Salamov A."/>
            <person name="Henrissat B."/>
            <person name="Wiebenga A."/>
            <person name="De vries R.P."/>
            <person name="Grigoriev I.V."/>
            <person name="Mortensen U.H."/>
            <person name="Andersen M.R."/>
            <person name="Baker S.E."/>
        </authorList>
    </citation>
    <scope>NUCLEOTIDE SEQUENCE [LARGE SCALE GENOMIC DNA]</scope>
    <source>
        <strain evidence="2 3">CBS 707.79</strain>
    </source>
</reference>
<feature type="signal peptide" evidence="1">
    <location>
        <begin position="1"/>
        <end position="22"/>
    </location>
</feature>
<evidence type="ECO:0000256" key="1">
    <source>
        <dbReference type="SAM" id="SignalP"/>
    </source>
</evidence>
<dbReference type="EMBL" id="KZ825899">
    <property type="protein sequence ID" value="PYH93138.1"/>
    <property type="molecule type" value="Genomic_DNA"/>
</dbReference>
<feature type="chain" id="PRO_5016437073" evidence="1">
    <location>
        <begin position="23"/>
        <end position="113"/>
    </location>
</feature>
<organism evidence="2 3">
    <name type="scientific">Aspergillus ellipticus CBS 707.79</name>
    <dbReference type="NCBI Taxonomy" id="1448320"/>
    <lineage>
        <taxon>Eukaryota</taxon>
        <taxon>Fungi</taxon>
        <taxon>Dikarya</taxon>
        <taxon>Ascomycota</taxon>
        <taxon>Pezizomycotina</taxon>
        <taxon>Eurotiomycetes</taxon>
        <taxon>Eurotiomycetidae</taxon>
        <taxon>Eurotiales</taxon>
        <taxon>Aspergillaceae</taxon>
        <taxon>Aspergillus</taxon>
        <taxon>Aspergillus subgen. Circumdati</taxon>
    </lineage>
</organism>
<evidence type="ECO:0000313" key="3">
    <source>
        <dbReference type="Proteomes" id="UP000247810"/>
    </source>
</evidence>
<evidence type="ECO:0000313" key="2">
    <source>
        <dbReference type="EMBL" id="PYH93138.1"/>
    </source>
</evidence>
<accession>A0A319DY41</accession>